<evidence type="ECO:0000256" key="1">
    <source>
        <dbReference type="SAM" id="SignalP"/>
    </source>
</evidence>
<sequence length="99" mass="11218">MNARHAGKQALSLFLVFTSLRPQFIGRQSKRPNSRQSVRLTTYTNTPFIENEEQDTAARPLVPPLGLFVIIFQIASVDSMETNGWRNDRRTGVGLRSLE</sequence>
<evidence type="ECO:0000313" key="2">
    <source>
        <dbReference type="EMBL" id="PSR94538.1"/>
    </source>
</evidence>
<organism evidence="2 3">
    <name type="scientific">Coniella lustricola</name>
    <dbReference type="NCBI Taxonomy" id="2025994"/>
    <lineage>
        <taxon>Eukaryota</taxon>
        <taxon>Fungi</taxon>
        <taxon>Dikarya</taxon>
        <taxon>Ascomycota</taxon>
        <taxon>Pezizomycotina</taxon>
        <taxon>Sordariomycetes</taxon>
        <taxon>Sordariomycetidae</taxon>
        <taxon>Diaporthales</taxon>
        <taxon>Schizoparmaceae</taxon>
        <taxon>Coniella</taxon>
    </lineage>
</organism>
<evidence type="ECO:0000313" key="3">
    <source>
        <dbReference type="Proteomes" id="UP000241462"/>
    </source>
</evidence>
<gene>
    <name evidence="2" type="ORF">BD289DRAFT_427344</name>
</gene>
<keyword evidence="1" id="KW-0732">Signal</keyword>
<proteinExistence type="predicted"/>
<evidence type="ECO:0008006" key="4">
    <source>
        <dbReference type="Google" id="ProtNLM"/>
    </source>
</evidence>
<dbReference type="InParanoid" id="A0A2T3AFG9"/>
<dbReference type="AlphaFoldDB" id="A0A2T3AFG9"/>
<name>A0A2T3AFG9_9PEZI</name>
<accession>A0A2T3AFG9</accession>
<keyword evidence="3" id="KW-1185">Reference proteome</keyword>
<protein>
    <recommendedName>
        <fullName evidence="4">Secreted protein</fullName>
    </recommendedName>
</protein>
<reference evidence="2 3" key="1">
    <citation type="journal article" date="2018" name="Mycol. Prog.">
        <title>Coniella lustricola, a new species from submerged detritus.</title>
        <authorList>
            <person name="Raudabaugh D.B."/>
            <person name="Iturriaga T."/>
            <person name="Carver A."/>
            <person name="Mondo S."/>
            <person name="Pangilinan J."/>
            <person name="Lipzen A."/>
            <person name="He G."/>
            <person name="Amirebrahimi M."/>
            <person name="Grigoriev I.V."/>
            <person name="Miller A.N."/>
        </authorList>
    </citation>
    <scope>NUCLEOTIDE SEQUENCE [LARGE SCALE GENOMIC DNA]</scope>
    <source>
        <strain evidence="2 3">B22-T-1</strain>
    </source>
</reference>
<feature type="signal peptide" evidence="1">
    <location>
        <begin position="1"/>
        <end position="22"/>
    </location>
</feature>
<feature type="chain" id="PRO_5015704379" description="Secreted protein" evidence="1">
    <location>
        <begin position="23"/>
        <end position="99"/>
    </location>
</feature>
<dbReference type="Proteomes" id="UP000241462">
    <property type="component" value="Unassembled WGS sequence"/>
</dbReference>
<dbReference type="EMBL" id="KZ678397">
    <property type="protein sequence ID" value="PSR94538.1"/>
    <property type="molecule type" value="Genomic_DNA"/>
</dbReference>